<evidence type="ECO:0000259" key="1">
    <source>
        <dbReference type="Pfam" id="PF09722"/>
    </source>
</evidence>
<dbReference type="Proteomes" id="UP001501243">
    <property type="component" value="Unassembled WGS sequence"/>
</dbReference>
<gene>
    <name evidence="2" type="ORF">GCM10023172_26540</name>
</gene>
<reference evidence="3" key="1">
    <citation type="journal article" date="2019" name="Int. J. Syst. Evol. Microbiol.">
        <title>The Global Catalogue of Microorganisms (GCM) 10K type strain sequencing project: providing services to taxonomists for standard genome sequencing and annotation.</title>
        <authorList>
            <consortium name="The Broad Institute Genomics Platform"/>
            <consortium name="The Broad Institute Genome Sequencing Center for Infectious Disease"/>
            <person name="Wu L."/>
            <person name="Ma J."/>
        </authorList>
    </citation>
    <scope>NUCLEOTIDE SEQUENCE [LARGE SCALE GENOMIC DNA]</scope>
    <source>
        <strain evidence="3">JCM 17841</strain>
    </source>
</reference>
<accession>A0ABP8QFX0</accession>
<sequence length="145" mass="16350">MRETVTSIPIATATGVRFVEQVRTGWPLEAGQQHVRQLAAKLDMTLHEMALVLATAERTFARQLSAKPSEKTLAFTKAQAERLLLLQALTNHGVEVFEDQGKFNRWLRRPLHLLQQQSPLQLLDTVTGFRVVDQLLGRIAYGVYS</sequence>
<proteinExistence type="predicted"/>
<dbReference type="InterPro" id="IPR011979">
    <property type="entry name" value="Antitox_Xre"/>
</dbReference>
<organism evidence="2 3">
    <name type="scientific">Hymenobacter ginsengisoli</name>
    <dbReference type="NCBI Taxonomy" id="1051626"/>
    <lineage>
        <taxon>Bacteria</taxon>
        <taxon>Pseudomonadati</taxon>
        <taxon>Bacteroidota</taxon>
        <taxon>Cytophagia</taxon>
        <taxon>Cytophagales</taxon>
        <taxon>Hymenobacteraceae</taxon>
        <taxon>Hymenobacter</taxon>
    </lineage>
</organism>
<evidence type="ECO:0000313" key="3">
    <source>
        <dbReference type="Proteomes" id="UP001501243"/>
    </source>
</evidence>
<comment type="caution">
    <text evidence="2">The sequence shown here is derived from an EMBL/GenBank/DDBJ whole genome shotgun (WGS) entry which is preliminary data.</text>
</comment>
<name>A0ABP8QFX0_9BACT</name>
<dbReference type="NCBIfam" id="TIGR02293">
    <property type="entry name" value="TAS_TIGR02293"/>
    <property type="match status" value="1"/>
</dbReference>
<dbReference type="Pfam" id="PF09722">
    <property type="entry name" value="Xre_MbcA_ParS_C"/>
    <property type="match status" value="1"/>
</dbReference>
<keyword evidence="3" id="KW-1185">Reference proteome</keyword>
<dbReference type="InterPro" id="IPR024467">
    <property type="entry name" value="Xre/MbcA/ParS-like_toxin-bd"/>
</dbReference>
<feature type="domain" description="Antitoxin Xre/MbcA/ParS-like toxin-binding" evidence="1">
    <location>
        <begin position="93"/>
        <end position="142"/>
    </location>
</feature>
<evidence type="ECO:0000313" key="2">
    <source>
        <dbReference type="EMBL" id="GAA4502761.1"/>
    </source>
</evidence>
<protein>
    <recommendedName>
        <fullName evidence="1">Antitoxin Xre/MbcA/ParS-like toxin-binding domain-containing protein</fullName>
    </recommendedName>
</protein>
<dbReference type="EMBL" id="BAABGQ010000006">
    <property type="protein sequence ID" value="GAA4502761.1"/>
    <property type="molecule type" value="Genomic_DNA"/>
</dbReference>